<dbReference type="PANTHER" id="PTHR10102">
    <property type="entry name" value="DNA-DIRECTED RNA POLYMERASE, MITOCHONDRIAL"/>
    <property type="match status" value="1"/>
</dbReference>
<name>A0A2T7PPS3_POMCA</name>
<comment type="caution">
    <text evidence="11">The sequence shown here is derived from an EMBL/GenBank/DDBJ whole genome shotgun (WGS) entry which is preliminary data.</text>
</comment>
<accession>A0A2T7PPS3</accession>
<evidence type="ECO:0000256" key="5">
    <source>
        <dbReference type="ARBA" id="ARBA00022695"/>
    </source>
</evidence>
<dbReference type="Pfam" id="PF13041">
    <property type="entry name" value="PPR_2"/>
    <property type="match status" value="1"/>
</dbReference>
<dbReference type="InterPro" id="IPR046950">
    <property type="entry name" value="DNA-dir_Rpol_C_phage-type"/>
</dbReference>
<dbReference type="Gene3D" id="1.10.150.20">
    <property type="entry name" value="5' to 3' exonuclease, C-terminal subdomain"/>
    <property type="match status" value="1"/>
</dbReference>
<proteinExistence type="inferred from homology"/>
<sequence>MDRQQWKGKKSKLSSEKKLHHELLKVLNKRAAQLILHRETHQLHRILVTNFSFMDFPVQMPHDDVPRFESDSVPVLNRTDHGLHGSISDLLRDKDWLHQFTDFHLQMEAVVHRARQETVNKLDADLVSTGDLEMKVLNYFSFSKQSELPKPLIKAGQDSVVLTNKKELKSFQKKEYKNSVKAGASTVKRHDMIQEKISSFSSQQQRSVSANKINNAHTLEALAEKTLFGEGLVIGEEDGVVEDLTEEDLERIDATTNLDAEDSELKVPKAKRKTQRNYNEDIAKHHDEARRIHLFNQDILPFIESCCFAGLESVAYNLLNVTHYRQINTIESPEKFRIQNIAVYNCLMHAWAKKGELSRIQQLFTIMKKNGIHPNMQSYAACLECIGRHVDIDVALGNRILEDMKKEVILSLDPDYVASPAPDPFPPSGPLLDGLETSWPKDKVVEKNPYAGVLPLDQLHQQAETQLERERHGSLIVSSILKQLPPNSRTQDCRNKLEELKEEWRKLLIDGFEKKVRLFERKQTKAYDVTLYPYLKLLPPQDYAQCILQEIDEMGLSSESFSPKKSVLWLRLGTRVFNKYILVDKVQSEVAKKVSALYKIYMDDYNNPELDLDSHRQRWQTIMNRMPDGPSLDVPEKIWTNHVLYGLGKLLYDLILNDLKININILKNPESKREMVHAFYTIMRSRMKRHAVEVKVSMQTSTPILLKLYKSAEIDKLTFDTTFLPMLVPPVPWISTGHGGYLLNAVRLVRLPHEAQMQTDKLQEKTADSKFVSVLDAVNTLGACAWTINKQVLDVIIEIFNRKGDDSLAIPPPASECPPAPKITPLMSAQEKANIRVQRHKLRMKKADMHSLWSQELYRLSIANKFRDEVFWFPHNLDFRGRTYPCPPHFNHLGSDTVRGMLLFAKGKRLGPDGLDWMKIHIVNLTGLKKRYIAKQACFSVDKFENCSVFRDILKQNDSHWWQKSDKPWQTLACCIEIAKAVRSQNPEDYICHFPIHQDGSCNGLQHYAALGRDQEGAQSVNLWPYELPQDVYSDVCELIEKERAKEAAEGLKIAQVLEGFISRKVIKQTVMTTVYGVTRYGAKYQILKQLEFPAVTFRALQNWLTLSAQMIASICHRPVEWVTPLGLPVTQPYHRNQSSTRFGVATSNSLNYFEKPNVMKQKNAFPPNFIHSLDSTHMMLTTIYCLRAGITFVSVHDCFWTHPCDVDIMNKICRQQFVAMHKQPVLEDLSQQFINRYTLALGDEDNLDIRQKDILLSVLSNVPSRGTFDLDKVLESTYFFS</sequence>
<evidence type="ECO:0000313" key="11">
    <source>
        <dbReference type="EMBL" id="PVD35400.1"/>
    </source>
</evidence>
<dbReference type="SMART" id="SM01311">
    <property type="entry name" value="RPOL_N"/>
    <property type="match status" value="1"/>
</dbReference>
<evidence type="ECO:0000256" key="2">
    <source>
        <dbReference type="ARBA" id="ARBA00012418"/>
    </source>
</evidence>
<evidence type="ECO:0000256" key="7">
    <source>
        <dbReference type="ARBA" id="ARBA00048552"/>
    </source>
</evidence>
<organism evidence="11 12">
    <name type="scientific">Pomacea canaliculata</name>
    <name type="common">Golden apple snail</name>
    <dbReference type="NCBI Taxonomy" id="400727"/>
    <lineage>
        <taxon>Eukaryota</taxon>
        <taxon>Metazoa</taxon>
        <taxon>Spiralia</taxon>
        <taxon>Lophotrochozoa</taxon>
        <taxon>Mollusca</taxon>
        <taxon>Gastropoda</taxon>
        <taxon>Caenogastropoda</taxon>
        <taxon>Architaenioglossa</taxon>
        <taxon>Ampullarioidea</taxon>
        <taxon>Ampullariidae</taxon>
        <taxon>Pomacea</taxon>
    </lineage>
</organism>
<dbReference type="InterPro" id="IPR037159">
    <property type="entry name" value="RNA_POL_N_sf"/>
</dbReference>
<dbReference type="Gene3D" id="1.10.287.280">
    <property type="match status" value="1"/>
</dbReference>
<dbReference type="Proteomes" id="UP000245119">
    <property type="component" value="Linkage Group LG2"/>
</dbReference>
<gene>
    <name evidence="11" type="ORF">C0Q70_02362</name>
</gene>
<keyword evidence="6 9" id="KW-0804">Transcription</keyword>
<reference evidence="11 12" key="1">
    <citation type="submission" date="2018-04" db="EMBL/GenBank/DDBJ databases">
        <title>The genome of golden apple snail Pomacea canaliculata provides insight into stress tolerance and invasive adaptation.</title>
        <authorList>
            <person name="Liu C."/>
            <person name="Liu B."/>
            <person name="Ren Y."/>
            <person name="Zhang Y."/>
            <person name="Wang H."/>
            <person name="Li S."/>
            <person name="Jiang F."/>
            <person name="Yin L."/>
            <person name="Zhang G."/>
            <person name="Qian W."/>
            <person name="Fan W."/>
        </authorList>
    </citation>
    <scope>NUCLEOTIDE SEQUENCE [LARGE SCALE GENOMIC DNA]</scope>
    <source>
        <strain evidence="11">SZHN2017</strain>
        <tissue evidence="11">Muscle</tissue>
    </source>
</reference>
<evidence type="ECO:0000256" key="3">
    <source>
        <dbReference type="ARBA" id="ARBA00022478"/>
    </source>
</evidence>
<evidence type="ECO:0000256" key="4">
    <source>
        <dbReference type="ARBA" id="ARBA00022679"/>
    </source>
</evidence>
<dbReference type="InterPro" id="IPR002092">
    <property type="entry name" value="DNA-dir_Rpol_phage-type"/>
</dbReference>
<dbReference type="PROSITE" id="PS00489">
    <property type="entry name" value="RNA_POL_PHAGE_2"/>
    <property type="match status" value="1"/>
</dbReference>
<dbReference type="Gene3D" id="1.10.1320.10">
    <property type="entry name" value="DNA-directed RNA polymerase, N-terminal domain"/>
    <property type="match status" value="1"/>
</dbReference>
<dbReference type="EMBL" id="PZQS01000002">
    <property type="protein sequence ID" value="PVD35400.1"/>
    <property type="molecule type" value="Genomic_DNA"/>
</dbReference>
<dbReference type="GO" id="GO:0001018">
    <property type="term" value="F:mitochondrial promoter sequence-specific DNA binding"/>
    <property type="evidence" value="ECO:0007669"/>
    <property type="project" value="TreeGrafter"/>
</dbReference>
<dbReference type="GO" id="GO:0034245">
    <property type="term" value="C:mitochondrial DNA-directed RNA polymerase complex"/>
    <property type="evidence" value="ECO:0007669"/>
    <property type="project" value="TreeGrafter"/>
</dbReference>
<dbReference type="PROSITE" id="PS00900">
    <property type="entry name" value="RNA_POL_PHAGE_1"/>
    <property type="match status" value="1"/>
</dbReference>
<dbReference type="Gene3D" id="3.30.70.370">
    <property type="match status" value="1"/>
</dbReference>
<keyword evidence="3 9" id="KW-0240">DNA-directed RNA polymerase</keyword>
<evidence type="ECO:0000256" key="6">
    <source>
        <dbReference type="ARBA" id="ARBA00023163"/>
    </source>
</evidence>
<dbReference type="PROSITE" id="PS51375">
    <property type="entry name" value="PPR"/>
    <property type="match status" value="1"/>
</dbReference>
<dbReference type="PANTHER" id="PTHR10102:SF0">
    <property type="entry name" value="DNA-DIRECTED RNA POLYMERASE, MITOCHONDRIAL"/>
    <property type="match status" value="1"/>
</dbReference>
<dbReference type="GO" id="GO:0006390">
    <property type="term" value="P:mitochondrial transcription"/>
    <property type="evidence" value="ECO:0007669"/>
    <property type="project" value="TreeGrafter"/>
</dbReference>
<evidence type="ECO:0000259" key="10">
    <source>
        <dbReference type="SMART" id="SM01311"/>
    </source>
</evidence>
<dbReference type="OrthoDB" id="276422at2759"/>
<keyword evidence="4 9" id="KW-0808">Transferase</keyword>
<feature type="repeat" description="PPR" evidence="8">
    <location>
        <begin position="340"/>
        <end position="374"/>
    </location>
</feature>
<dbReference type="InterPro" id="IPR011990">
    <property type="entry name" value="TPR-like_helical_dom_sf"/>
</dbReference>
<dbReference type="Pfam" id="PF00940">
    <property type="entry name" value="RNA_pol"/>
    <property type="match status" value="2"/>
</dbReference>
<protein>
    <recommendedName>
        <fullName evidence="2 9">DNA-directed RNA polymerase</fullName>
        <ecNumber evidence="2 9">2.7.7.6</ecNumber>
    </recommendedName>
</protein>
<comment type="similarity">
    <text evidence="1 9">Belongs to the phage and mitochondrial RNA polymerase family.</text>
</comment>
<dbReference type="EC" id="2.7.7.6" evidence="2 9"/>
<dbReference type="InterPro" id="IPR043502">
    <property type="entry name" value="DNA/RNA_pol_sf"/>
</dbReference>
<dbReference type="GO" id="GO:0003899">
    <property type="term" value="F:DNA-directed RNA polymerase activity"/>
    <property type="evidence" value="ECO:0007669"/>
    <property type="project" value="UniProtKB-EC"/>
</dbReference>
<keyword evidence="5 9" id="KW-0548">Nucleotidyltransferase</keyword>
<evidence type="ECO:0000256" key="1">
    <source>
        <dbReference type="ARBA" id="ARBA00009493"/>
    </source>
</evidence>
<evidence type="ECO:0000313" key="12">
    <source>
        <dbReference type="Proteomes" id="UP000245119"/>
    </source>
</evidence>
<dbReference type="SUPFAM" id="SSF56672">
    <property type="entry name" value="DNA/RNA polymerases"/>
    <property type="match status" value="1"/>
</dbReference>
<feature type="domain" description="DNA-directed RNA polymerase N-terminal" evidence="10">
    <location>
        <begin position="464"/>
        <end position="783"/>
    </location>
</feature>
<dbReference type="Gene3D" id="1.25.40.10">
    <property type="entry name" value="Tetratricopeptide repeat domain"/>
    <property type="match status" value="1"/>
</dbReference>
<dbReference type="InterPro" id="IPR029262">
    <property type="entry name" value="RPOL_N"/>
</dbReference>
<dbReference type="STRING" id="400727.A0A2T7PPS3"/>
<comment type="function">
    <text evidence="9">DNA-dependent RNA polymerase catalyzes the transcription of DNA into RNA using the four ribonucleoside triphosphates as substrates.</text>
</comment>
<comment type="catalytic activity">
    <reaction evidence="7 9">
        <text>RNA(n) + a ribonucleoside 5'-triphosphate = RNA(n+1) + diphosphate</text>
        <dbReference type="Rhea" id="RHEA:21248"/>
        <dbReference type="Rhea" id="RHEA-COMP:14527"/>
        <dbReference type="Rhea" id="RHEA-COMP:17342"/>
        <dbReference type="ChEBI" id="CHEBI:33019"/>
        <dbReference type="ChEBI" id="CHEBI:61557"/>
        <dbReference type="ChEBI" id="CHEBI:140395"/>
        <dbReference type="EC" id="2.7.7.6"/>
    </reaction>
</comment>
<dbReference type="InterPro" id="IPR002885">
    <property type="entry name" value="PPR_rpt"/>
</dbReference>
<dbReference type="Pfam" id="PF14700">
    <property type="entry name" value="RPOL_N"/>
    <property type="match status" value="1"/>
</dbReference>
<keyword evidence="12" id="KW-1185">Reference proteome</keyword>
<evidence type="ECO:0000256" key="9">
    <source>
        <dbReference type="RuleBase" id="RU003805"/>
    </source>
</evidence>
<evidence type="ECO:0000256" key="8">
    <source>
        <dbReference type="PROSITE-ProRule" id="PRU00708"/>
    </source>
</evidence>